<dbReference type="Proteomes" id="UP000636755">
    <property type="component" value="Unassembled WGS sequence"/>
</dbReference>
<accession>A0ABR7HHN2</accession>
<dbReference type="EMBL" id="JACOPS010000001">
    <property type="protein sequence ID" value="MBC5726941.1"/>
    <property type="molecule type" value="Genomic_DNA"/>
</dbReference>
<name>A0ABR7HHN2_9FIRM</name>
<evidence type="ECO:0000313" key="1">
    <source>
        <dbReference type="EMBL" id="MBC5726941.1"/>
    </source>
</evidence>
<keyword evidence="2" id="KW-1185">Reference proteome</keyword>
<comment type="caution">
    <text evidence="1">The sequence shown here is derived from an EMBL/GenBank/DDBJ whole genome shotgun (WGS) entry which is preliminary data.</text>
</comment>
<organism evidence="1 2">
    <name type="scientific">Ruminococcus intestinalis</name>
    <dbReference type="NCBI Taxonomy" id="2763066"/>
    <lineage>
        <taxon>Bacteria</taxon>
        <taxon>Bacillati</taxon>
        <taxon>Bacillota</taxon>
        <taxon>Clostridia</taxon>
        <taxon>Eubacteriales</taxon>
        <taxon>Oscillospiraceae</taxon>
        <taxon>Ruminococcus</taxon>
    </lineage>
</organism>
<protein>
    <submittedName>
        <fullName evidence="1">Uncharacterized protein</fullName>
    </submittedName>
</protein>
<reference evidence="1 2" key="1">
    <citation type="submission" date="2020-08" db="EMBL/GenBank/DDBJ databases">
        <title>Genome public.</title>
        <authorList>
            <person name="Liu C."/>
            <person name="Sun Q."/>
        </authorList>
    </citation>
    <scope>NUCLEOTIDE SEQUENCE [LARGE SCALE GENOMIC DNA]</scope>
    <source>
        <strain evidence="1 2">NSJ-71</strain>
    </source>
</reference>
<gene>
    <name evidence="1" type="ORF">H8R91_00075</name>
</gene>
<evidence type="ECO:0000313" key="2">
    <source>
        <dbReference type="Proteomes" id="UP000636755"/>
    </source>
</evidence>
<dbReference type="RefSeq" id="WP_186934408.1">
    <property type="nucleotide sequence ID" value="NZ_JACOPS010000001.1"/>
</dbReference>
<proteinExistence type="predicted"/>
<sequence>MKINNITLSDLRRMNGKEGLILQGCGGETQEWMDGINKMLTDKGILLDNTKFENVSVFQNDGVTCILYPFADVHLDIGKLAMWRLQSYTAFAGTWLSDYVDNKLGGFIIDEQSKAEKVKPDCALIGQDGNIFNLLGIASRTLKQNGMAYEAKEMCSRVTSSGSYCEALNIIGEYVNITDGSEQSDDIDEDFNEGQAMKL</sequence>